<feature type="region of interest" description="Disordered" evidence="1">
    <location>
        <begin position="65"/>
        <end position="92"/>
    </location>
</feature>
<protein>
    <submittedName>
        <fullName evidence="2">Uncharacterized protein</fullName>
    </submittedName>
</protein>
<dbReference type="AlphaFoldDB" id="A0A4C1WD99"/>
<keyword evidence="3" id="KW-1185">Reference proteome</keyword>
<organism evidence="2 3">
    <name type="scientific">Eumeta variegata</name>
    <name type="common">Bagworm moth</name>
    <name type="synonym">Eumeta japonica</name>
    <dbReference type="NCBI Taxonomy" id="151549"/>
    <lineage>
        <taxon>Eukaryota</taxon>
        <taxon>Metazoa</taxon>
        <taxon>Ecdysozoa</taxon>
        <taxon>Arthropoda</taxon>
        <taxon>Hexapoda</taxon>
        <taxon>Insecta</taxon>
        <taxon>Pterygota</taxon>
        <taxon>Neoptera</taxon>
        <taxon>Endopterygota</taxon>
        <taxon>Lepidoptera</taxon>
        <taxon>Glossata</taxon>
        <taxon>Ditrysia</taxon>
        <taxon>Tineoidea</taxon>
        <taxon>Psychidae</taxon>
        <taxon>Oiketicinae</taxon>
        <taxon>Eumeta</taxon>
    </lineage>
</organism>
<sequence length="92" mass="10691">MHQSGQILRRSPRVGFTPPLLHDQYGQIYLTKRYQSRVLNTHTKRKLNKRLRKFIANNKMGFILKRKAPNRRASVTPPAAPAPRPPPFLIHV</sequence>
<dbReference type="Proteomes" id="UP000299102">
    <property type="component" value="Unassembled WGS sequence"/>
</dbReference>
<proteinExistence type="predicted"/>
<evidence type="ECO:0000313" key="2">
    <source>
        <dbReference type="EMBL" id="GBP49348.1"/>
    </source>
</evidence>
<evidence type="ECO:0000313" key="3">
    <source>
        <dbReference type="Proteomes" id="UP000299102"/>
    </source>
</evidence>
<gene>
    <name evidence="2" type="ORF">EVAR_27050_1</name>
</gene>
<accession>A0A4C1WD99</accession>
<reference evidence="2 3" key="1">
    <citation type="journal article" date="2019" name="Commun. Biol.">
        <title>The bagworm genome reveals a unique fibroin gene that provides high tensile strength.</title>
        <authorList>
            <person name="Kono N."/>
            <person name="Nakamura H."/>
            <person name="Ohtoshi R."/>
            <person name="Tomita M."/>
            <person name="Numata K."/>
            <person name="Arakawa K."/>
        </authorList>
    </citation>
    <scope>NUCLEOTIDE SEQUENCE [LARGE SCALE GENOMIC DNA]</scope>
</reference>
<evidence type="ECO:0000256" key="1">
    <source>
        <dbReference type="SAM" id="MobiDB-lite"/>
    </source>
</evidence>
<dbReference type="EMBL" id="BGZK01000542">
    <property type="protein sequence ID" value="GBP49348.1"/>
    <property type="molecule type" value="Genomic_DNA"/>
</dbReference>
<comment type="caution">
    <text evidence="2">The sequence shown here is derived from an EMBL/GenBank/DDBJ whole genome shotgun (WGS) entry which is preliminary data.</text>
</comment>
<feature type="compositionally biased region" description="Pro residues" evidence="1">
    <location>
        <begin position="78"/>
        <end position="92"/>
    </location>
</feature>
<name>A0A4C1WD99_EUMVA</name>